<reference evidence="5" key="1">
    <citation type="journal article" date="2013" name="Genome Biol.">
        <title>Comparative genomics of the core and accessory genomes of 48 Sinorhizobium strains comprising five genospecies.</title>
        <authorList>
            <person name="Sugawara M."/>
            <person name="Epstein B."/>
            <person name="Badgley B.D."/>
            <person name="Unno T."/>
            <person name="Xu L."/>
            <person name="Reese J."/>
            <person name="Gyaneshwar P."/>
            <person name="Denny R."/>
            <person name="Mudge J."/>
            <person name="Bharti A.K."/>
            <person name="Farmer A.D."/>
            <person name="May G.D."/>
            <person name="Woodward J.E."/>
            <person name="Medigue C."/>
            <person name="Vallenet D."/>
            <person name="Lajus A."/>
            <person name="Rouy Z."/>
            <person name="Martinez-Vaz B."/>
            <person name="Tiffin P."/>
            <person name="Young N.D."/>
            <person name="Sadowsky M.J."/>
        </authorList>
    </citation>
    <scope>NUCLEOTIDE SEQUENCE</scope>
    <source>
        <strain evidence="5">M30</strain>
    </source>
</reference>
<protein>
    <submittedName>
        <fullName evidence="5">DUF3459 domain-containing protein</fullName>
    </submittedName>
</protein>
<feature type="domain" description="Glycosyl hydrolase family 13 catalytic" evidence="4">
    <location>
        <begin position="20"/>
        <end position="398"/>
    </location>
</feature>
<proteinExistence type="inferred from homology"/>
<sequence>MVHQRADSRLEWWKCCSIYQIYPRSFQDSDGDGVGDLNGLLSRVDYLAWLGVGAVWLSPVYRSPMRDFGYDISDYTDVDPLFGTLTDFDRLVAALHERDIKLILDVVPNHTSDQHPWFVESRSSRDDPKRNWYVWADPDADGGPPNNWLSRFGGSAWEWDARTEQYYYHAFLQEQPDLNWRNPAVRFAFADVLRFWLRRGVDGFRVDASAVLAEDPLLRDEPPNPDFDSKTPPPERFKRVFTDARPETMSYIEEMRAIIEEFPDRALLGEVQGGIDRIGQFYDAERPRFHLPLNFLLLDTDWDATSLAAGIDQYINAIPDDAWPVWILGSHDKPRIATRIGIEQARIAAMLLFTLPGTPIFYAGDEIGMPNSVISSEEARDQFEALVPGYGLNRDPERAPMRWDGNEKAGFTSGEPWLPLGDHVKERNVAAQLSDDRSVLSLYRQLMALRQTEPTLHSGQFQPLRSQSQVLLFERCSDDRRLLIALNTTTGSHTVALHDRGMLRLSTHLDRLDEPVASQLHLRPNEGVVMEMLTSSL</sequence>
<evidence type="ECO:0000256" key="3">
    <source>
        <dbReference type="ARBA" id="ARBA00023295"/>
    </source>
</evidence>
<dbReference type="RefSeq" id="WP_127510586.1">
    <property type="nucleotide sequence ID" value="NZ_RPHP01000066.1"/>
</dbReference>
<evidence type="ECO:0000256" key="1">
    <source>
        <dbReference type="ARBA" id="ARBA00008061"/>
    </source>
</evidence>
<dbReference type="InterPro" id="IPR045857">
    <property type="entry name" value="O16G_dom_2"/>
</dbReference>
<dbReference type="PANTHER" id="PTHR10357:SF179">
    <property type="entry name" value="NEUTRAL AND BASIC AMINO ACID TRANSPORT PROTEIN RBAT"/>
    <property type="match status" value="1"/>
</dbReference>
<gene>
    <name evidence="5" type="ORF">GHK45_20060</name>
</gene>
<evidence type="ECO:0000256" key="2">
    <source>
        <dbReference type="ARBA" id="ARBA00022801"/>
    </source>
</evidence>
<dbReference type="InterPro" id="IPR006047">
    <property type="entry name" value="GH13_cat_dom"/>
</dbReference>
<dbReference type="Gene3D" id="3.20.20.80">
    <property type="entry name" value="Glycosidases"/>
    <property type="match status" value="1"/>
</dbReference>
<dbReference type="SUPFAM" id="SSF51445">
    <property type="entry name" value="(Trans)glycosidases"/>
    <property type="match status" value="1"/>
</dbReference>
<accession>A0A6A7ZTE0</accession>
<dbReference type="AlphaFoldDB" id="A0A6A7ZTE0"/>
<keyword evidence="3" id="KW-0326">Glycosidase</keyword>
<dbReference type="PANTHER" id="PTHR10357">
    <property type="entry name" value="ALPHA-AMYLASE FAMILY MEMBER"/>
    <property type="match status" value="1"/>
</dbReference>
<comment type="caution">
    <text evidence="5">The sequence shown here is derived from an EMBL/GenBank/DDBJ whole genome shotgun (WGS) entry which is preliminary data.</text>
</comment>
<evidence type="ECO:0000313" key="5">
    <source>
        <dbReference type="EMBL" id="MQW05945.1"/>
    </source>
</evidence>
<organism evidence="5">
    <name type="scientific">Rhizobium meliloti</name>
    <name type="common">Ensifer meliloti</name>
    <name type="synonym">Sinorhizobium meliloti</name>
    <dbReference type="NCBI Taxonomy" id="382"/>
    <lineage>
        <taxon>Bacteria</taxon>
        <taxon>Pseudomonadati</taxon>
        <taxon>Pseudomonadota</taxon>
        <taxon>Alphaproteobacteria</taxon>
        <taxon>Hyphomicrobiales</taxon>
        <taxon>Rhizobiaceae</taxon>
        <taxon>Sinorhizobium/Ensifer group</taxon>
        <taxon>Sinorhizobium</taxon>
    </lineage>
</organism>
<dbReference type="Gene3D" id="2.60.40.1180">
    <property type="entry name" value="Golgi alpha-mannosidase II"/>
    <property type="match status" value="1"/>
</dbReference>
<dbReference type="SUPFAM" id="SSF51011">
    <property type="entry name" value="Glycosyl hydrolase domain"/>
    <property type="match status" value="1"/>
</dbReference>
<dbReference type="CDD" id="cd11331">
    <property type="entry name" value="AmyAc_OligoGlu_like"/>
    <property type="match status" value="1"/>
</dbReference>
<dbReference type="FunFam" id="3.90.400.10:FF:000002">
    <property type="entry name" value="Sucrose isomerase"/>
    <property type="match status" value="1"/>
</dbReference>
<name>A0A6A7ZTE0_RHIML</name>
<dbReference type="GO" id="GO:0004556">
    <property type="term" value="F:alpha-amylase activity"/>
    <property type="evidence" value="ECO:0007669"/>
    <property type="project" value="TreeGrafter"/>
</dbReference>
<comment type="similarity">
    <text evidence="1">Belongs to the glycosyl hydrolase 13 family.</text>
</comment>
<dbReference type="InterPro" id="IPR013780">
    <property type="entry name" value="Glyco_hydro_b"/>
</dbReference>
<evidence type="ECO:0000259" key="4">
    <source>
        <dbReference type="SMART" id="SM00642"/>
    </source>
</evidence>
<dbReference type="SMART" id="SM00642">
    <property type="entry name" value="Aamy"/>
    <property type="match status" value="1"/>
</dbReference>
<dbReference type="EMBL" id="WISP01000151">
    <property type="protein sequence ID" value="MQW05945.1"/>
    <property type="molecule type" value="Genomic_DNA"/>
</dbReference>
<dbReference type="Gene3D" id="3.90.400.10">
    <property type="entry name" value="Oligo-1,6-glucosidase, Domain 2"/>
    <property type="match status" value="1"/>
</dbReference>
<dbReference type="GO" id="GO:0009313">
    <property type="term" value="P:oligosaccharide catabolic process"/>
    <property type="evidence" value="ECO:0007669"/>
    <property type="project" value="TreeGrafter"/>
</dbReference>
<keyword evidence="2" id="KW-0378">Hydrolase</keyword>
<dbReference type="Pfam" id="PF00128">
    <property type="entry name" value="Alpha-amylase"/>
    <property type="match status" value="1"/>
</dbReference>
<dbReference type="InterPro" id="IPR017853">
    <property type="entry name" value="GH"/>
</dbReference>